<dbReference type="InterPro" id="IPR009091">
    <property type="entry name" value="RCC1/BLIP-II"/>
</dbReference>
<evidence type="ECO:0000313" key="6">
    <source>
        <dbReference type="Proteomes" id="UP001059824"/>
    </source>
</evidence>
<dbReference type="PANTHER" id="PTHR45982">
    <property type="entry name" value="REGULATOR OF CHROMOSOME CONDENSATION"/>
    <property type="match status" value="1"/>
</dbReference>
<organism evidence="5 6">
    <name type="scientific">Candidatus Mycosynbacter amalyticus</name>
    <dbReference type="NCBI Taxonomy" id="2665156"/>
    <lineage>
        <taxon>Bacteria</taxon>
        <taxon>Candidatus Saccharimonadota</taxon>
        <taxon>Candidatus Saccharimonadota incertae sedis</taxon>
        <taxon>Candidatus Mycosynbacter</taxon>
    </lineage>
</organism>
<keyword evidence="6" id="KW-1185">Reference proteome</keyword>
<dbReference type="PANTHER" id="PTHR45982:SF1">
    <property type="entry name" value="REGULATOR OF CHROMOSOME CONDENSATION"/>
    <property type="match status" value="1"/>
</dbReference>
<keyword evidence="3" id="KW-0472">Membrane</keyword>
<dbReference type="KEGG" id="mama:GII36_04620"/>
<accession>A0A857MR61</accession>
<keyword evidence="3" id="KW-1133">Transmembrane helix</keyword>
<dbReference type="GO" id="GO:0005085">
    <property type="term" value="F:guanyl-nucleotide exchange factor activity"/>
    <property type="evidence" value="ECO:0007669"/>
    <property type="project" value="TreeGrafter"/>
</dbReference>
<dbReference type="InterPro" id="IPR058923">
    <property type="entry name" value="RCC1-like_dom"/>
</dbReference>
<dbReference type="Pfam" id="PF13540">
    <property type="entry name" value="RCC1_2"/>
    <property type="match status" value="1"/>
</dbReference>
<dbReference type="InterPro" id="IPR051553">
    <property type="entry name" value="Ran_GTPase-activating"/>
</dbReference>
<evidence type="ECO:0000256" key="3">
    <source>
        <dbReference type="SAM" id="Phobius"/>
    </source>
</evidence>
<keyword evidence="1" id="KW-0344">Guanine-nucleotide releasing factor</keyword>
<protein>
    <recommendedName>
        <fullName evidence="4">RCC1-like domain-containing protein</fullName>
    </recommendedName>
</protein>
<dbReference type="AlphaFoldDB" id="A0A857MR61"/>
<dbReference type="GO" id="GO:0005737">
    <property type="term" value="C:cytoplasm"/>
    <property type="evidence" value="ECO:0007669"/>
    <property type="project" value="TreeGrafter"/>
</dbReference>
<evidence type="ECO:0000259" key="4">
    <source>
        <dbReference type="Pfam" id="PF25390"/>
    </source>
</evidence>
<evidence type="ECO:0000256" key="1">
    <source>
        <dbReference type="ARBA" id="ARBA00022658"/>
    </source>
</evidence>
<feature type="transmembrane region" description="Helical" evidence="3">
    <location>
        <begin position="25"/>
        <end position="48"/>
    </location>
</feature>
<dbReference type="Proteomes" id="UP001059824">
    <property type="component" value="Chromosome"/>
</dbReference>
<feature type="domain" description="RCC1-like" evidence="4">
    <location>
        <begin position="527"/>
        <end position="860"/>
    </location>
</feature>
<keyword evidence="3" id="KW-0812">Transmembrane</keyword>
<dbReference type="PRINTS" id="PR00633">
    <property type="entry name" value="RCCNDNSATION"/>
</dbReference>
<dbReference type="PROSITE" id="PS50012">
    <property type="entry name" value="RCC1_3"/>
    <property type="match status" value="8"/>
</dbReference>
<dbReference type="Pfam" id="PF00415">
    <property type="entry name" value="RCC1"/>
    <property type="match status" value="1"/>
</dbReference>
<evidence type="ECO:0000313" key="5">
    <source>
        <dbReference type="EMBL" id="QHN43110.1"/>
    </source>
</evidence>
<dbReference type="Pfam" id="PF25390">
    <property type="entry name" value="WD40_RLD"/>
    <property type="match status" value="1"/>
</dbReference>
<gene>
    <name evidence="5" type="ORF">GII36_04620</name>
</gene>
<dbReference type="SUPFAM" id="SSF50985">
    <property type="entry name" value="RCC1/BLIP-II"/>
    <property type="match status" value="3"/>
</dbReference>
<evidence type="ECO:0000256" key="2">
    <source>
        <dbReference type="ARBA" id="ARBA00022737"/>
    </source>
</evidence>
<reference evidence="5" key="1">
    <citation type="journal article" date="2021" name="Nat. Microbiol.">
        <title>Cocultivation of an ultrasmall environmental parasitic bacterium with lytic ability against bacteria associated with wastewater foams.</title>
        <authorList>
            <person name="Batinovic S."/>
            <person name="Rose J.J.A."/>
            <person name="Ratcliffe J."/>
            <person name="Seviour R.J."/>
            <person name="Petrovski S."/>
        </authorList>
    </citation>
    <scope>NUCLEOTIDE SEQUENCE</scope>
    <source>
        <strain evidence="5">JR1</strain>
    </source>
</reference>
<proteinExistence type="predicted"/>
<sequence length="968" mass="98653">MESTRMNMPRVFESHDQLPSRRAGFVLPALIMLSLVLMSAGLVTLQYVSSTTSSIQSNHYIAVAKSAANAGANLAISCIRSGDTSWTQNSVPLTPKTGCNGVDVAARSSTVSTSADGSTVQTTFSVAPLSETPQGTVVTATGTVEFRYAGSSTASKSYSATSKVVIPTTSTNDVRPIAQGVAVTKVKAGGNFSCAIANQQLYCWGINDQGQNGTAVSSNVTTPTLSNAGAITGKRIQDLDLGFYNGCAIADGRAYCWGRNAIGQLGTGGTGGVSLPVAVGGSLASQNVQKITVGTSADASNPSQYACAIAQTKAYCWGANNYAQLGQASYDCIPIIGCFQLSTKPLFTSGVYDATKVSPTEVFGYSNRQFESQSQIYNRNPSDLEAGAYGVCGVFNGRGFCWGNRFVSLPLNDAGGTNDSSGWKNGSLSGKFASSPITGESTACMVAEGRAHCWGARPGDGTNPLLPDGTPQLVPNTAGNPLYGVSVLGGDTTDDQGPICLVGAGNSYCWGAPTDTGLSVGLDSDASAQGAVTSTAGGRDYGCFVANGSAYCIGDNSSYALGDGTTTTRTSPVKTLNIGLTSGEAATDISTGDNHSCAVINGYIYCWGRNSSGQVGDSTNVNRSQPYGVQGITEPTRATAVAAGGSHSCGVINGSAYCWGSNSAGQLGNGSNLDTNSAALVSGGTMAGKDVTAISAGSSHTCAIANGEAYCWGDNSAGQLGNNTTTQSNVPVKVQGMSGLAVTSITAGGNFSCAIADQRAYCWGSNTYGQIGRAASPQVGGQQLTATAVDALSTSAFTEISAGKDFTCAIVNGYAHCWGNNTEGQLGRSSTASNQWQALRVASPVDGKGTAHITTGTAHACSITNGLAYCWGRNTSGQIGDSSTTQRNTAVTVTASASYLGSNYPFKISAGGNNTCSIANGKIICWGAGSEGQLGTGTTPSLSNAPVGWSADYIRSRRVLDLSRMVAY</sequence>
<dbReference type="EMBL" id="CP045921">
    <property type="protein sequence ID" value="QHN43110.1"/>
    <property type="molecule type" value="Genomic_DNA"/>
</dbReference>
<dbReference type="Gene3D" id="2.130.10.30">
    <property type="entry name" value="Regulator of chromosome condensation 1/beta-lactamase-inhibitor protein II"/>
    <property type="match status" value="3"/>
</dbReference>
<name>A0A857MR61_9BACT</name>
<keyword evidence="2" id="KW-0677">Repeat</keyword>
<dbReference type="InterPro" id="IPR000408">
    <property type="entry name" value="Reg_chr_condens"/>
</dbReference>